<dbReference type="Gene3D" id="1.10.10.10">
    <property type="entry name" value="Winged helix-like DNA-binding domain superfamily/Winged helix DNA-binding domain"/>
    <property type="match status" value="1"/>
</dbReference>
<accession>C5C189</accession>
<dbReference type="AlphaFoldDB" id="C5C189"/>
<dbReference type="GO" id="GO:0006950">
    <property type="term" value="P:response to stress"/>
    <property type="evidence" value="ECO:0007669"/>
    <property type="project" value="TreeGrafter"/>
</dbReference>
<dbReference type="EMBL" id="CP001618">
    <property type="protein sequence ID" value="ACQ81499.1"/>
    <property type="molecule type" value="Genomic_DNA"/>
</dbReference>
<dbReference type="HOGENOM" id="CLU_083287_2_2_11"/>
<dbReference type="PANTHER" id="PTHR33164">
    <property type="entry name" value="TRANSCRIPTIONAL REGULATOR, MARR FAMILY"/>
    <property type="match status" value="1"/>
</dbReference>
<dbReference type="InterPro" id="IPR036388">
    <property type="entry name" value="WH-like_DNA-bd_sf"/>
</dbReference>
<dbReference type="GO" id="GO:0003700">
    <property type="term" value="F:DNA-binding transcription factor activity"/>
    <property type="evidence" value="ECO:0007669"/>
    <property type="project" value="InterPro"/>
</dbReference>
<gene>
    <name evidence="2" type="ordered locus">Bcav_3256</name>
</gene>
<evidence type="ECO:0000313" key="2">
    <source>
        <dbReference type="EMBL" id="ACQ81499.1"/>
    </source>
</evidence>
<name>C5C189_BEUC1</name>
<dbReference type="KEGG" id="bcv:Bcav_3256"/>
<protein>
    <submittedName>
        <fullName evidence="2">Transcriptional regulator, MarR family</fullName>
    </submittedName>
</protein>
<keyword evidence="3" id="KW-1185">Reference proteome</keyword>
<sequence>MSDTAAHQEDVRWLDADQQRSWRAYIAGTTYLMAALSHDLETATGLSMPEYEVLVRLSEAPGRTLRMSSLANGLVHSRSRMTHTITRMERAGLVERARCGDDGRGVFATMTPAGWDRLVAAAPIHVASVRDRLVDAVTPDQMEALGEAMAAVARAGGVDEDAIGTGYV</sequence>
<dbReference type="SMART" id="SM00347">
    <property type="entry name" value="HTH_MARR"/>
    <property type="match status" value="1"/>
</dbReference>
<dbReference type="InterPro" id="IPR000835">
    <property type="entry name" value="HTH_MarR-typ"/>
</dbReference>
<dbReference type="STRING" id="471853.Bcav_3256"/>
<dbReference type="SUPFAM" id="SSF46785">
    <property type="entry name" value="Winged helix' DNA-binding domain"/>
    <property type="match status" value="1"/>
</dbReference>
<dbReference type="eggNOG" id="COG1846">
    <property type="taxonomic scope" value="Bacteria"/>
</dbReference>
<reference evidence="2 3" key="1">
    <citation type="journal article" date="2009" name="Stand. Genomic Sci.">
        <title>Complete genome sequence of Beutenbergia cavernae type strain (HKI 0122).</title>
        <authorList>
            <person name="Land M."/>
            <person name="Pukall R."/>
            <person name="Abt B."/>
            <person name="Goker M."/>
            <person name="Rohde M."/>
            <person name="Glavina Del Rio T."/>
            <person name="Tice H."/>
            <person name="Copeland A."/>
            <person name="Cheng J.F."/>
            <person name="Lucas S."/>
            <person name="Chen F."/>
            <person name="Nolan M."/>
            <person name="Bruce D."/>
            <person name="Goodwin L."/>
            <person name="Pitluck S."/>
            <person name="Ivanova N."/>
            <person name="Mavromatis K."/>
            <person name="Ovchinnikova G."/>
            <person name="Pati A."/>
            <person name="Chen A."/>
            <person name="Palaniappan K."/>
            <person name="Hauser L."/>
            <person name="Chang Y.J."/>
            <person name="Jefferies C.C."/>
            <person name="Saunders E."/>
            <person name="Brettin T."/>
            <person name="Detter J.C."/>
            <person name="Han C."/>
            <person name="Chain P."/>
            <person name="Bristow J."/>
            <person name="Eisen J.A."/>
            <person name="Markowitz V."/>
            <person name="Hugenholtz P."/>
            <person name="Kyrpides N.C."/>
            <person name="Klenk H.P."/>
            <person name="Lapidus A."/>
        </authorList>
    </citation>
    <scope>NUCLEOTIDE SEQUENCE [LARGE SCALE GENOMIC DNA]</scope>
    <source>
        <strain evidence="3">ATCC BAA-8 / DSM 12333 / NBRC 16432</strain>
    </source>
</reference>
<dbReference type="InterPro" id="IPR039422">
    <property type="entry name" value="MarR/SlyA-like"/>
</dbReference>
<dbReference type="InterPro" id="IPR036390">
    <property type="entry name" value="WH_DNA-bd_sf"/>
</dbReference>
<dbReference type="Proteomes" id="UP000007962">
    <property type="component" value="Chromosome"/>
</dbReference>
<feature type="domain" description="HTH marR-type" evidence="1">
    <location>
        <begin position="1"/>
        <end position="154"/>
    </location>
</feature>
<organism evidence="2 3">
    <name type="scientific">Beutenbergia cavernae (strain ATCC BAA-8 / DSM 12333 / CCUG 43141 / JCM 11478 / NBRC 16432 / NCIMB 13614 / HKI 0122)</name>
    <dbReference type="NCBI Taxonomy" id="471853"/>
    <lineage>
        <taxon>Bacteria</taxon>
        <taxon>Bacillati</taxon>
        <taxon>Actinomycetota</taxon>
        <taxon>Actinomycetes</taxon>
        <taxon>Micrococcales</taxon>
        <taxon>Beutenbergiaceae</taxon>
        <taxon>Beutenbergia</taxon>
    </lineage>
</organism>
<dbReference type="PANTHER" id="PTHR33164:SF99">
    <property type="entry name" value="MARR FAMILY REGULATORY PROTEIN"/>
    <property type="match status" value="1"/>
</dbReference>
<dbReference type="PROSITE" id="PS50995">
    <property type="entry name" value="HTH_MARR_2"/>
    <property type="match status" value="1"/>
</dbReference>
<dbReference type="RefSeq" id="WP_015883737.1">
    <property type="nucleotide sequence ID" value="NC_012669.1"/>
</dbReference>
<evidence type="ECO:0000313" key="3">
    <source>
        <dbReference type="Proteomes" id="UP000007962"/>
    </source>
</evidence>
<evidence type="ECO:0000259" key="1">
    <source>
        <dbReference type="PROSITE" id="PS50995"/>
    </source>
</evidence>
<proteinExistence type="predicted"/>
<dbReference type="Pfam" id="PF01047">
    <property type="entry name" value="MarR"/>
    <property type="match status" value="1"/>
</dbReference>